<organism evidence="1 2">
    <name type="scientific">Reticulibacter mediterranei</name>
    <dbReference type="NCBI Taxonomy" id="2778369"/>
    <lineage>
        <taxon>Bacteria</taxon>
        <taxon>Bacillati</taxon>
        <taxon>Chloroflexota</taxon>
        <taxon>Ktedonobacteria</taxon>
        <taxon>Ktedonobacterales</taxon>
        <taxon>Reticulibacteraceae</taxon>
        <taxon>Reticulibacter</taxon>
    </lineage>
</organism>
<name>A0A8J3IXC6_9CHLR</name>
<protein>
    <submittedName>
        <fullName evidence="1">Uncharacterized protein</fullName>
    </submittedName>
</protein>
<keyword evidence="2" id="KW-1185">Reference proteome</keyword>
<dbReference type="AlphaFoldDB" id="A0A8J3IXC6"/>
<proteinExistence type="predicted"/>
<evidence type="ECO:0000313" key="1">
    <source>
        <dbReference type="EMBL" id="GHP00221.1"/>
    </source>
</evidence>
<sequence length="54" mass="6297">MHKVSIKYTIITSIISKYIGDHKKDQVNFQHRKFYGQNTHVRSQLIQGPTPASR</sequence>
<accession>A0A8J3IXC6</accession>
<comment type="caution">
    <text evidence="1">The sequence shown here is derived from an EMBL/GenBank/DDBJ whole genome shotgun (WGS) entry which is preliminary data.</text>
</comment>
<dbReference type="Proteomes" id="UP000597444">
    <property type="component" value="Unassembled WGS sequence"/>
</dbReference>
<evidence type="ECO:0000313" key="2">
    <source>
        <dbReference type="Proteomes" id="UP000597444"/>
    </source>
</evidence>
<gene>
    <name evidence="1" type="ORF">KSF_102680</name>
</gene>
<dbReference type="EMBL" id="BNJK01000002">
    <property type="protein sequence ID" value="GHP00221.1"/>
    <property type="molecule type" value="Genomic_DNA"/>
</dbReference>
<reference evidence="1" key="1">
    <citation type="submission" date="2020-10" db="EMBL/GenBank/DDBJ databases">
        <title>Taxonomic study of unclassified bacteria belonging to the class Ktedonobacteria.</title>
        <authorList>
            <person name="Yabe S."/>
            <person name="Wang C.M."/>
            <person name="Zheng Y."/>
            <person name="Sakai Y."/>
            <person name="Cavaletti L."/>
            <person name="Monciardini P."/>
            <person name="Donadio S."/>
        </authorList>
    </citation>
    <scope>NUCLEOTIDE SEQUENCE</scope>
    <source>
        <strain evidence="1">ID150040</strain>
    </source>
</reference>